<dbReference type="EMBL" id="LAYZ01000003">
    <property type="protein sequence ID" value="KKK34722.1"/>
    <property type="molecule type" value="Genomic_DNA"/>
</dbReference>
<protein>
    <submittedName>
        <fullName evidence="1">Uncharacterized protein</fullName>
    </submittedName>
</protein>
<sequence>MSNAVMLPKYSQYELTSLVRNQSSSAIDINEKDQELYKDIISGDIIFKEEHFRLAAELLELDKKDVFAYEYESDLVYRNNNDGSELEEIKLLFRLVAEQRKLKGEV</sequence>
<keyword evidence="2" id="KW-1185">Reference proteome</keyword>
<dbReference type="STRING" id="1432562.WN59_06750"/>
<proteinExistence type="predicted"/>
<gene>
    <name evidence="1" type="ORF">WN59_06750</name>
</gene>
<reference evidence="1 2" key="1">
    <citation type="submission" date="2015-04" db="EMBL/GenBank/DDBJ databases">
        <title>Taxonomic description and genome sequence of Salinicoccus sediminis sp. nov., a novel hyper halotolerant bacterium isolated from marine sediment.</title>
        <authorList>
            <person name="Mathan Kumar R."/>
            <person name="Kaur G."/>
            <person name="Kumar N."/>
            <person name="Kumar A."/>
            <person name="Singh N.K."/>
            <person name="Kaur N."/>
            <person name="Mayilraj S."/>
        </authorList>
    </citation>
    <scope>NUCLEOTIDE SEQUENCE [LARGE SCALE GENOMIC DNA]</scope>
    <source>
        <strain evidence="1 2">SV-16</strain>
    </source>
</reference>
<dbReference type="PATRIC" id="fig|1432562.3.peg.1344"/>
<organism evidence="1 2">
    <name type="scientific">Salinicoccus sediminis</name>
    <dbReference type="NCBI Taxonomy" id="1432562"/>
    <lineage>
        <taxon>Bacteria</taxon>
        <taxon>Bacillati</taxon>
        <taxon>Bacillota</taxon>
        <taxon>Bacilli</taxon>
        <taxon>Bacillales</taxon>
        <taxon>Staphylococcaceae</taxon>
        <taxon>Salinicoccus</taxon>
    </lineage>
</organism>
<evidence type="ECO:0000313" key="1">
    <source>
        <dbReference type="EMBL" id="KKK34722.1"/>
    </source>
</evidence>
<name>A0A0M2SP78_9STAP</name>
<dbReference type="RefSeq" id="WP_046514741.1">
    <property type="nucleotide sequence ID" value="NZ_LAYZ01000003.1"/>
</dbReference>
<dbReference type="Proteomes" id="UP000034287">
    <property type="component" value="Unassembled WGS sequence"/>
</dbReference>
<comment type="caution">
    <text evidence="1">The sequence shown here is derived from an EMBL/GenBank/DDBJ whole genome shotgun (WGS) entry which is preliminary data.</text>
</comment>
<evidence type="ECO:0000313" key="2">
    <source>
        <dbReference type="Proteomes" id="UP000034287"/>
    </source>
</evidence>
<accession>A0A0M2SP78</accession>
<dbReference type="AlphaFoldDB" id="A0A0M2SP78"/>